<evidence type="ECO:0000256" key="2">
    <source>
        <dbReference type="SAM" id="Phobius"/>
    </source>
</evidence>
<organism evidence="3 4">
    <name type="scientific">Nyssa sinensis</name>
    <dbReference type="NCBI Taxonomy" id="561372"/>
    <lineage>
        <taxon>Eukaryota</taxon>
        <taxon>Viridiplantae</taxon>
        <taxon>Streptophyta</taxon>
        <taxon>Embryophyta</taxon>
        <taxon>Tracheophyta</taxon>
        <taxon>Spermatophyta</taxon>
        <taxon>Magnoliopsida</taxon>
        <taxon>eudicotyledons</taxon>
        <taxon>Gunneridae</taxon>
        <taxon>Pentapetalae</taxon>
        <taxon>asterids</taxon>
        <taxon>Cornales</taxon>
        <taxon>Nyssaceae</taxon>
        <taxon>Nyssa</taxon>
    </lineage>
</organism>
<evidence type="ECO:0000313" key="4">
    <source>
        <dbReference type="Proteomes" id="UP000325577"/>
    </source>
</evidence>
<dbReference type="AlphaFoldDB" id="A0A5J5BAW7"/>
<accession>A0A5J5BAW7</accession>
<dbReference type="OrthoDB" id="10615234at2759"/>
<proteinExistence type="predicted"/>
<keyword evidence="4" id="KW-1185">Reference proteome</keyword>
<keyword evidence="2" id="KW-1133">Transmembrane helix</keyword>
<feature type="region of interest" description="Disordered" evidence="1">
    <location>
        <begin position="37"/>
        <end position="76"/>
    </location>
</feature>
<protein>
    <submittedName>
        <fullName evidence="3">Uncharacterized protein</fullName>
    </submittedName>
</protein>
<keyword evidence="2" id="KW-0812">Transmembrane</keyword>
<name>A0A5J5BAW7_9ASTE</name>
<sequence>MVEREKRDNRPVLLRFGVALALTLGGILYSVLSTRRIKPSGPSPSPPSQPPSDCSNQVDSEKMDTGGGKAGVKNDYHSLQTTSSSCNTVEIVPEKHEESCLPKVAIENTISALSPRSRCNEDKDGCLFPEFNELVEEFDLATAKDGFTPGKDIETTEPDVEMPRAFILCRK</sequence>
<gene>
    <name evidence="3" type="ORF">F0562_024756</name>
</gene>
<feature type="transmembrane region" description="Helical" evidence="2">
    <location>
        <begin position="12"/>
        <end position="32"/>
    </location>
</feature>
<evidence type="ECO:0000256" key="1">
    <source>
        <dbReference type="SAM" id="MobiDB-lite"/>
    </source>
</evidence>
<evidence type="ECO:0000313" key="3">
    <source>
        <dbReference type="EMBL" id="KAA8540325.1"/>
    </source>
</evidence>
<keyword evidence="2" id="KW-0472">Membrane</keyword>
<dbReference type="EMBL" id="CM018036">
    <property type="protein sequence ID" value="KAA8540325.1"/>
    <property type="molecule type" value="Genomic_DNA"/>
</dbReference>
<feature type="compositionally biased region" description="Pro residues" evidence="1">
    <location>
        <begin position="41"/>
        <end position="50"/>
    </location>
</feature>
<reference evidence="3 4" key="1">
    <citation type="submission" date="2019-09" db="EMBL/GenBank/DDBJ databases">
        <title>A chromosome-level genome assembly of the Chinese tupelo Nyssa sinensis.</title>
        <authorList>
            <person name="Yang X."/>
            <person name="Kang M."/>
            <person name="Yang Y."/>
            <person name="Xiong H."/>
            <person name="Wang M."/>
            <person name="Zhang Z."/>
            <person name="Wang Z."/>
            <person name="Wu H."/>
            <person name="Ma T."/>
            <person name="Liu J."/>
            <person name="Xi Z."/>
        </authorList>
    </citation>
    <scope>NUCLEOTIDE SEQUENCE [LARGE SCALE GENOMIC DNA]</scope>
    <source>
        <strain evidence="3">J267</strain>
        <tissue evidence="3">Leaf</tissue>
    </source>
</reference>
<dbReference type="Proteomes" id="UP000325577">
    <property type="component" value="Linkage Group LG13"/>
</dbReference>